<proteinExistence type="predicted"/>
<dbReference type="Proteomes" id="UP001212152">
    <property type="component" value="Unassembled WGS sequence"/>
</dbReference>
<dbReference type="AlphaFoldDB" id="A0AAD5XJI1"/>
<gene>
    <name evidence="1" type="ORF">HDU87_007728</name>
</gene>
<evidence type="ECO:0000313" key="2">
    <source>
        <dbReference type="Proteomes" id="UP001212152"/>
    </source>
</evidence>
<sequence>MLVLDNYYLVNKVVDALWDELVVLFDLKLYGALVLVNGTFKSVLYQPHRRNEVLRALTARSLTSTVDRLHTRRLLRNPMLPPLEFIARYVTDDGLNPFPKLKELFARHANDLVSLLPEAVELDGAPPSFVAVHTGRIYASKMKRFISHPGKKVFLMGNLRAPNQKYWKFAVLVLVDDEEQDDDAKWGIYARNFWSTRDDGGTDEDCMVDCIGWKGPLSPHFD</sequence>
<evidence type="ECO:0000313" key="1">
    <source>
        <dbReference type="EMBL" id="KAJ3172892.1"/>
    </source>
</evidence>
<name>A0AAD5XJI1_9FUNG</name>
<comment type="caution">
    <text evidence="1">The sequence shown here is derived from an EMBL/GenBank/DDBJ whole genome shotgun (WGS) entry which is preliminary data.</text>
</comment>
<dbReference type="EMBL" id="JADGJQ010000073">
    <property type="protein sequence ID" value="KAJ3172892.1"/>
    <property type="molecule type" value="Genomic_DNA"/>
</dbReference>
<accession>A0AAD5XJI1</accession>
<organism evidence="1 2">
    <name type="scientific">Geranomyces variabilis</name>
    <dbReference type="NCBI Taxonomy" id="109894"/>
    <lineage>
        <taxon>Eukaryota</taxon>
        <taxon>Fungi</taxon>
        <taxon>Fungi incertae sedis</taxon>
        <taxon>Chytridiomycota</taxon>
        <taxon>Chytridiomycota incertae sedis</taxon>
        <taxon>Chytridiomycetes</taxon>
        <taxon>Spizellomycetales</taxon>
        <taxon>Powellomycetaceae</taxon>
        <taxon>Geranomyces</taxon>
    </lineage>
</organism>
<protein>
    <submittedName>
        <fullName evidence="1">Uncharacterized protein</fullName>
    </submittedName>
</protein>
<reference evidence="1" key="1">
    <citation type="submission" date="2020-05" db="EMBL/GenBank/DDBJ databases">
        <title>Phylogenomic resolution of chytrid fungi.</title>
        <authorList>
            <person name="Stajich J.E."/>
            <person name="Amses K."/>
            <person name="Simmons R."/>
            <person name="Seto K."/>
            <person name="Myers J."/>
            <person name="Bonds A."/>
            <person name="Quandt C.A."/>
            <person name="Barry K."/>
            <person name="Liu P."/>
            <person name="Grigoriev I."/>
            <person name="Longcore J.E."/>
            <person name="James T.Y."/>
        </authorList>
    </citation>
    <scope>NUCLEOTIDE SEQUENCE</scope>
    <source>
        <strain evidence="1">JEL0379</strain>
    </source>
</reference>
<keyword evidence="2" id="KW-1185">Reference proteome</keyword>